<dbReference type="PROSITE" id="PS50862">
    <property type="entry name" value="AA_TRNA_LIGASE_II"/>
    <property type="match status" value="1"/>
</dbReference>
<dbReference type="STRING" id="1121307.CLCY_12c00080"/>
<evidence type="ECO:0000256" key="12">
    <source>
        <dbReference type="HAMAP-Rule" id="MF_01569"/>
    </source>
</evidence>
<evidence type="ECO:0000313" key="15">
    <source>
        <dbReference type="Proteomes" id="UP000036756"/>
    </source>
</evidence>
<dbReference type="SUPFAM" id="SSF52954">
    <property type="entry name" value="Class II aaRS ABD-related"/>
    <property type="match status" value="1"/>
</dbReference>
<dbReference type="CDD" id="cd00779">
    <property type="entry name" value="ProRS_core_prok"/>
    <property type="match status" value="1"/>
</dbReference>
<dbReference type="InterPro" id="IPR002316">
    <property type="entry name" value="Pro-tRNA-ligase_IIa"/>
</dbReference>
<dbReference type="InterPro" id="IPR007214">
    <property type="entry name" value="YbaK/aa-tRNA-synth-assoc-dom"/>
</dbReference>
<sequence length="576" mass="64639">MRLSNLFMPTLREVPAEAEILSHKLMLRAGLMRKQASGVYNYLPLGLKALNKLENIIREEMNKEGAQEILCSALIPSELLKESGRWGVFGPEMFKQYDRHNREFCLGPTHEEVFTDIVRSAVKSYKNLPLNLYQIQTKYRDERRPRFGVMRSREFVMKDAYSFDSSWEGLDTVFNKMHSAYCNVFSRCNLDYAPVEADSGAMGGSGSVEFMVKSEIGEDEIVFCTKCSYGANIEKAQTLPTNVIADVSVREVEKVYTPGIKTIEELAKYLYKKPSELAKTLLYKVDDKVVAVVIRGDRELNEVKVANHFVATEIEMLDAEGVREATGAEPGFAGPMGIKADAVLIDYEVAEGEVFSIGANETDYHIMNTMYKRDFDGIVGDFRKIAEGDKCPVCGEAVTIKRGIEVGHIFKLGTKYSEALNANFIDENGKENPIIMGCYGIGVNRTMAAVIEQHSDDKGIIWPLELAPFEAIVVPVVMKDEAQVKIAEDIYNNLKSMGIDALIDDRKERAGVKFNDADLIGIPFRITVGKKASEGIVEFKLREEEEARDILIEDVYTEIVKAFKEKGKVLYSKTEL</sequence>
<evidence type="ECO:0000256" key="5">
    <source>
        <dbReference type="ARBA" id="ARBA00022741"/>
    </source>
</evidence>
<dbReference type="Gene3D" id="3.40.50.800">
    <property type="entry name" value="Anticodon-binding domain"/>
    <property type="match status" value="1"/>
</dbReference>
<dbReference type="Pfam" id="PF00587">
    <property type="entry name" value="tRNA-synt_2b"/>
    <property type="match status" value="1"/>
</dbReference>
<dbReference type="InterPro" id="IPR004154">
    <property type="entry name" value="Anticodon-bd"/>
</dbReference>
<gene>
    <name evidence="12 14" type="primary">proS</name>
    <name evidence="14" type="ORF">CLCY_12c00080</name>
</gene>
<dbReference type="InterPro" id="IPR045864">
    <property type="entry name" value="aa-tRNA-synth_II/BPL/LPL"/>
</dbReference>
<dbReference type="InterPro" id="IPR006195">
    <property type="entry name" value="aa-tRNA-synth_II"/>
</dbReference>
<dbReference type="GO" id="GO:0005524">
    <property type="term" value="F:ATP binding"/>
    <property type="evidence" value="ECO:0007669"/>
    <property type="project" value="UniProtKB-UniRule"/>
</dbReference>
<dbReference type="AlphaFoldDB" id="A0A0J8D8P0"/>
<dbReference type="PANTHER" id="PTHR42753:SF2">
    <property type="entry name" value="PROLINE--TRNA LIGASE"/>
    <property type="match status" value="1"/>
</dbReference>
<feature type="domain" description="Aminoacyl-transfer RNA synthetases class-II family profile" evidence="13">
    <location>
        <begin position="38"/>
        <end position="463"/>
    </location>
</feature>
<evidence type="ECO:0000256" key="10">
    <source>
        <dbReference type="ARBA" id="ARBA00053664"/>
    </source>
</evidence>
<dbReference type="GO" id="GO:0006433">
    <property type="term" value="P:prolyl-tRNA aminoacylation"/>
    <property type="evidence" value="ECO:0007669"/>
    <property type="project" value="UniProtKB-UniRule"/>
</dbReference>
<dbReference type="PANTHER" id="PTHR42753">
    <property type="entry name" value="MITOCHONDRIAL RIBOSOME PROTEIN L39/PROLYL-TRNA LIGASE FAMILY MEMBER"/>
    <property type="match status" value="1"/>
</dbReference>
<dbReference type="InterPro" id="IPR002314">
    <property type="entry name" value="aa-tRNA-synt_IIb"/>
</dbReference>
<keyword evidence="8 12" id="KW-0030">Aminoacyl-tRNA synthetase</keyword>
<comment type="subunit">
    <text evidence="2 12">Homodimer.</text>
</comment>
<accession>A0A0J8D8P0</accession>
<evidence type="ECO:0000259" key="13">
    <source>
        <dbReference type="PROSITE" id="PS50862"/>
    </source>
</evidence>
<dbReference type="Pfam" id="PF03129">
    <property type="entry name" value="HGTP_anticodon"/>
    <property type="match status" value="1"/>
</dbReference>
<dbReference type="PRINTS" id="PR01046">
    <property type="entry name" value="TRNASYNTHPRO"/>
</dbReference>
<keyword evidence="6 12" id="KW-0067">ATP-binding</keyword>
<reference evidence="14 15" key="1">
    <citation type="submission" date="2015-06" db="EMBL/GenBank/DDBJ databases">
        <title>Draft genome sequence of the purine-degrading Clostridium cylindrosporum HC-1 (DSM 605).</title>
        <authorList>
            <person name="Poehlein A."/>
            <person name="Schiel-Bengelsdorf B."/>
            <person name="Bengelsdorf F."/>
            <person name="Daniel R."/>
            <person name="Duerre P."/>
        </authorList>
    </citation>
    <scope>NUCLEOTIDE SEQUENCE [LARGE SCALE GENOMIC DNA]</scope>
    <source>
        <strain evidence="14 15">DSM 605</strain>
    </source>
</reference>
<dbReference type="Proteomes" id="UP000036756">
    <property type="component" value="Unassembled WGS sequence"/>
</dbReference>
<dbReference type="EMBL" id="LFVU01000008">
    <property type="protein sequence ID" value="KMT22425.1"/>
    <property type="molecule type" value="Genomic_DNA"/>
</dbReference>
<dbReference type="GO" id="GO:0016740">
    <property type="term" value="F:transferase activity"/>
    <property type="evidence" value="ECO:0007669"/>
    <property type="project" value="UniProtKB-ARBA"/>
</dbReference>
<keyword evidence="7 12" id="KW-0648">Protein biosynthesis</keyword>
<evidence type="ECO:0000313" key="14">
    <source>
        <dbReference type="EMBL" id="KMT22425.1"/>
    </source>
</evidence>
<dbReference type="HAMAP" id="MF_01569">
    <property type="entry name" value="Pro_tRNA_synth_type1"/>
    <property type="match status" value="1"/>
</dbReference>
<name>A0A0J8D8P0_CLOCY</name>
<dbReference type="InterPro" id="IPR033730">
    <property type="entry name" value="ProRS_core_prok"/>
</dbReference>
<dbReference type="FunFam" id="3.30.930.10:FF:000066">
    <property type="entry name" value="Proline--tRNA ligase"/>
    <property type="match status" value="1"/>
</dbReference>
<comment type="caution">
    <text evidence="14">The sequence shown here is derived from an EMBL/GenBank/DDBJ whole genome shotgun (WGS) entry which is preliminary data.</text>
</comment>
<organism evidence="14 15">
    <name type="scientific">Clostridium cylindrosporum DSM 605</name>
    <dbReference type="NCBI Taxonomy" id="1121307"/>
    <lineage>
        <taxon>Bacteria</taxon>
        <taxon>Bacillati</taxon>
        <taxon>Bacillota</taxon>
        <taxon>Clostridia</taxon>
        <taxon>Eubacteriales</taxon>
        <taxon>Clostridiaceae</taxon>
        <taxon>Clostridium</taxon>
    </lineage>
</organism>
<dbReference type="SUPFAM" id="SSF55681">
    <property type="entry name" value="Class II aaRS and biotin synthetases"/>
    <property type="match status" value="1"/>
</dbReference>
<evidence type="ECO:0000256" key="1">
    <source>
        <dbReference type="ARBA" id="ARBA00004496"/>
    </source>
</evidence>
<keyword evidence="15" id="KW-1185">Reference proteome</keyword>
<dbReference type="CDD" id="cd04334">
    <property type="entry name" value="ProRS-INS"/>
    <property type="match status" value="1"/>
</dbReference>
<comment type="function">
    <text evidence="10 12">Catalyzes the attachment of proline to tRNA(Pro) in a two-step reaction: proline is first activated by ATP to form Pro-AMP and then transferred to the acceptor end of tRNA(Pro). As ProRS can inadvertently accommodate and process non-cognate amino acids such as alanine and cysteine, to avoid such errors it has two additional distinct editing activities against alanine. One activity is designated as 'pretransfer' editing and involves the tRNA(Pro)-independent hydrolysis of activated Ala-AMP. The other activity is designated 'posttransfer' editing and involves deacylation of mischarged Ala-tRNA(Pro). The misacylated Cys-tRNA(Pro) is not edited by ProRS.</text>
</comment>
<evidence type="ECO:0000256" key="9">
    <source>
        <dbReference type="ARBA" id="ARBA00047671"/>
    </source>
</evidence>
<dbReference type="Pfam" id="PF04073">
    <property type="entry name" value="tRNA_edit"/>
    <property type="match status" value="1"/>
</dbReference>
<dbReference type="InterPro" id="IPR044140">
    <property type="entry name" value="ProRS_anticodon_short"/>
</dbReference>
<comment type="catalytic activity">
    <reaction evidence="9 12">
        <text>tRNA(Pro) + L-proline + ATP = L-prolyl-tRNA(Pro) + AMP + diphosphate</text>
        <dbReference type="Rhea" id="RHEA:14305"/>
        <dbReference type="Rhea" id="RHEA-COMP:9700"/>
        <dbReference type="Rhea" id="RHEA-COMP:9702"/>
        <dbReference type="ChEBI" id="CHEBI:30616"/>
        <dbReference type="ChEBI" id="CHEBI:33019"/>
        <dbReference type="ChEBI" id="CHEBI:60039"/>
        <dbReference type="ChEBI" id="CHEBI:78442"/>
        <dbReference type="ChEBI" id="CHEBI:78532"/>
        <dbReference type="ChEBI" id="CHEBI:456215"/>
        <dbReference type="EC" id="6.1.1.15"/>
    </reaction>
</comment>
<evidence type="ECO:0000256" key="2">
    <source>
        <dbReference type="ARBA" id="ARBA00011738"/>
    </source>
</evidence>
<keyword evidence="3 12" id="KW-0963">Cytoplasm</keyword>
<dbReference type="SUPFAM" id="SSF55826">
    <property type="entry name" value="YbaK/ProRS associated domain"/>
    <property type="match status" value="1"/>
</dbReference>
<dbReference type="NCBIfam" id="TIGR00409">
    <property type="entry name" value="proS_fam_II"/>
    <property type="match status" value="1"/>
</dbReference>
<dbReference type="Gene3D" id="3.30.930.10">
    <property type="entry name" value="Bira Bifunctional Protein, Domain 2"/>
    <property type="match status" value="2"/>
</dbReference>
<evidence type="ECO:0000256" key="7">
    <source>
        <dbReference type="ARBA" id="ARBA00022917"/>
    </source>
</evidence>
<comment type="domain">
    <text evidence="12">Consists of three domains: the N-terminal catalytic domain, the editing domain and the C-terminal anticodon-binding domain.</text>
</comment>
<dbReference type="CDD" id="cd00861">
    <property type="entry name" value="ProRS_anticodon_short"/>
    <property type="match status" value="1"/>
</dbReference>
<dbReference type="GO" id="GO:0140096">
    <property type="term" value="F:catalytic activity, acting on a protein"/>
    <property type="evidence" value="ECO:0007669"/>
    <property type="project" value="UniProtKB-ARBA"/>
</dbReference>
<dbReference type="FunFam" id="3.40.50.800:FF:000011">
    <property type="entry name" value="Proline--tRNA ligase"/>
    <property type="match status" value="1"/>
</dbReference>
<dbReference type="PATRIC" id="fig|1121307.3.peg.224"/>
<keyword evidence="5 12" id="KW-0547">Nucleotide-binding</keyword>
<evidence type="ECO:0000256" key="6">
    <source>
        <dbReference type="ARBA" id="ARBA00022840"/>
    </source>
</evidence>
<proteinExistence type="inferred from homology"/>
<evidence type="ECO:0000256" key="8">
    <source>
        <dbReference type="ARBA" id="ARBA00023146"/>
    </source>
</evidence>
<dbReference type="GO" id="GO:0005829">
    <property type="term" value="C:cytosol"/>
    <property type="evidence" value="ECO:0007669"/>
    <property type="project" value="TreeGrafter"/>
</dbReference>
<dbReference type="InterPro" id="IPR050062">
    <property type="entry name" value="Pro-tRNA_synthetase"/>
</dbReference>
<evidence type="ECO:0000256" key="4">
    <source>
        <dbReference type="ARBA" id="ARBA00022598"/>
    </source>
</evidence>
<protein>
    <recommendedName>
        <fullName evidence="12">Proline--tRNA ligase</fullName>
        <ecNumber evidence="12">6.1.1.15</ecNumber>
    </recommendedName>
    <alternativeName>
        <fullName evidence="12">Prolyl-tRNA synthetase</fullName>
        <shortName evidence="12">ProRS</shortName>
    </alternativeName>
</protein>
<dbReference type="NCBIfam" id="NF006625">
    <property type="entry name" value="PRK09194.1"/>
    <property type="match status" value="1"/>
</dbReference>
<comment type="subcellular location">
    <subcellularLocation>
        <location evidence="1 12">Cytoplasm</location>
    </subcellularLocation>
</comment>
<evidence type="ECO:0000256" key="11">
    <source>
        <dbReference type="ARBA" id="ARBA00060755"/>
    </source>
</evidence>
<comment type="similarity">
    <text evidence="11 12">Belongs to the class-II aminoacyl-tRNA synthetase family. ProS type 1 subfamily.</text>
</comment>
<dbReference type="InterPro" id="IPR023717">
    <property type="entry name" value="Pro-tRNA-Synthase_IIa_type1"/>
</dbReference>
<dbReference type="GO" id="GO:0004827">
    <property type="term" value="F:proline-tRNA ligase activity"/>
    <property type="evidence" value="ECO:0007669"/>
    <property type="project" value="UniProtKB-UniRule"/>
</dbReference>
<dbReference type="GO" id="GO:0002161">
    <property type="term" value="F:aminoacyl-tRNA deacylase activity"/>
    <property type="evidence" value="ECO:0007669"/>
    <property type="project" value="InterPro"/>
</dbReference>
<dbReference type="InterPro" id="IPR036621">
    <property type="entry name" value="Anticodon-bd_dom_sf"/>
</dbReference>
<dbReference type="RefSeq" id="WP_048569994.1">
    <property type="nucleotide sequence ID" value="NZ_LFVU01000008.1"/>
</dbReference>
<dbReference type="InterPro" id="IPR036754">
    <property type="entry name" value="YbaK/aa-tRNA-synt-asso_dom_sf"/>
</dbReference>
<dbReference type="EC" id="6.1.1.15" evidence="12"/>
<evidence type="ECO:0000256" key="3">
    <source>
        <dbReference type="ARBA" id="ARBA00022490"/>
    </source>
</evidence>
<dbReference type="InterPro" id="IPR004500">
    <property type="entry name" value="Pro-tRNA-synth_IIa_bac-type"/>
</dbReference>
<keyword evidence="4 12" id="KW-0436">Ligase</keyword>
<dbReference type="FunFam" id="3.30.930.10:FF:000065">
    <property type="entry name" value="Proline--tRNA ligase"/>
    <property type="match status" value="1"/>
</dbReference>
<dbReference type="OrthoDB" id="9809052at2"/>